<dbReference type="InterPro" id="IPR028054">
    <property type="entry name" value="DUF4481"/>
</dbReference>
<keyword evidence="1" id="KW-0472">Membrane</keyword>
<dbReference type="PANTHER" id="PTHR31193">
    <property type="entry name" value="TRANSMEMBRANE PROTEIN C9ORF91"/>
    <property type="match status" value="1"/>
</dbReference>
<keyword evidence="3" id="KW-1185">Reference proteome</keyword>
<dbReference type="OMA" id="YVTLWIN"/>
<protein>
    <submittedName>
        <fullName evidence="2">Transmembrane protein 268</fullName>
    </submittedName>
</protein>
<dbReference type="Ensembl" id="ENSSMRT00000015311.1">
    <property type="protein sequence ID" value="ENSSMRP00000013151.1"/>
    <property type="gene ID" value="ENSSMRG00000010242.1"/>
</dbReference>
<feature type="transmembrane region" description="Helical" evidence="1">
    <location>
        <begin position="119"/>
        <end position="137"/>
    </location>
</feature>
<reference evidence="2" key="1">
    <citation type="submission" date="2025-05" db="UniProtKB">
        <authorList>
            <consortium name="Ensembl"/>
        </authorList>
    </citation>
    <scope>IDENTIFICATION</scope>
</reference>
<evidence type="ECO:0000256" key="1">
    <source>
        <dbReference type="SAM" id="Phobius"/>
    </source>
</evidence>
<dbReference type="Proteomes" id="UP000694421">
    <property type="component" value="Unplaced"/>
</dbReference>
<name>A0A8D0BUN7_SALMN</name>
<feature type="transmembrane region" description="Helical" evidence="1">
    <location>
        <begin position="149"/>
        <end position="170"/>
    </location>
</feature>
<evidence type="ECO:0000313" key="3">
    <source>
        <dbReference type="Proteomes" id="UP000694421"/>
    </source>
</evidence>
<dbReference type="GeneTree" id="ENSGT00390000011559"/>
<dbReference type="PANTHER" id="PTHR31193:SF1">
    <property type="entry name" value="TRANSMEMBRANE PROTEIN 268"/>
    <property type="match status" value="1"/>
</dbReference>
<keyword evidence="1" id="KW-1133">Transmembrane helix</keyword>
<proteinExistence type="predicted"/>
<organism evidence="2 3">
    <name type="scientific">Salvator merianae</name>
    <name type="common">Argentine black and white tegu</name>
    <name type="synonym">Tupinambis merianae</name>
    <dbReference type="NCBI Taxonomy" id="96440"/>
    <lineage>
        <taxon>Eukaryota</taxon>
        <taxon>Metazoa</taxon>
        <taxon>Chordata</taxon>
        <taxon>Craniata</taxon>
        <taxon>Vertebrata</taxon>
        <taxon>Euteleostomi</taxon>
        <taxon>Lepidosauria</taxon>
        <taxon>Squamata</taxon>
        <taxon>Bifurcata</taxon>
        <taxon>Unidentata</taxon>
        <taxon>Episquamata</taxon>
        <taxon>Laterata</taxon>
        <taxon>Teiioidea</taxon>
        <taxon>Teiidae</taxon>
        <taxon>Salvator</taxon>
    </lineage>
</organism>
<sequence>MACGESRGSTEEREELPFTISYCRPQEKEYSDYWKTGKVSRLQDRWPETEERMEPLNGDVLLVVTAHEPSFSRPLDLDLWIERLKTLGIQMTVDQWKHLIQGAVLVPEVRRHLFYTSQAFGIIIAVVVYMTFWINLYSTLQIYSIAKSWEISILVTGLAVAAAVVIRLIIHGHQNKMNVNTDMRLSAANEAFMKNQFIVGVTDFSDKLHSSPQLWFVHFNMEPCVRSLADSLSEMKRNQQSALKNHLNELCIILEMAVLPSAEETTADPLEETPLLTERRNSNRGALTCHQLLQLVSDEAPDMVAQQLLTIFSSNYVRLLVTSQLPKASAERHLVHGRVLCLCQFVEIAVLGQRCSWFKSG</sequence>
<evidence type="ECO:0000313" key="2">
    <source>
        <dbReference type="Ensembl" id="ENSSMRP00000013151.1"/>
    </source>
</evidence>
<accession>A0A8D0BUN7</accession>
<dbReference type="AlphaFoldDB" id="A0A8D0BUN7"/>
<keyword evidence="1" id="KW-0812">Transmembrane</keyword>
<dbReference type="Pfam" id="PF14800">
    <property type="entry name" value="DUF4481"/>
    <property type="match status" value="1"/>
</dbReference>
<dbReference type="Ensembl" id="ENSSMRT00000015312.1">
    <property type="protein sequence ID" value="ENSSMRP00000013152.1"/>
    <property type="gene ID" value="ENSSMRG00000010242.1"/>
</dbReference>